<dbReference type="PATRIC" id="fig|225937.3.peg.71"/>
<reference evidence="3" key="2">
    <citation type="submission" date="2010-02" db="EMBL/GenBank/DDBJ databases">
        <title>Complete genome sequence of Marinobacter adhaerens type strain (HP15).</title>
        <authorList>
            <person name="Gaerdes A.A.M."/>
            <person name="Kaeppel E."/>
            <person name="Shezad A."/>
            <person name="Seebah S."/>
            <person name="Teeling H."/>
            <person name="Yarza P."/>
            <person name="Gloeckner F.O."/>
            <person name="Ullrich M.S."/>
        </authorList>
    </citation>
    <scope>NUCLEOTIDE SEQUENCE [LARGE SCALE GENOMIC DNA]</scope>
    <source>
        <strain evidence="3">DSM 23420 / HP15</strain>
    </source>
</reference>
<organism evidence="2 3">
    <name type="scientific">Marinobacter adhaerens (strain DSM 23420 / HP15)</name>
    <dbReference type="NCBI Taxonomy" id="225937"/>
    <lineage>
        <taxon>Bacteria</taxon>
        <taxon>Pseudomonadati</taxon>
        <taxon>Pseudomonadota</taxon>
        <taxon>Gammaproteobacteria</taxon>
        <taxon>Pseudomonadales</taxon>
        <taxon>Marinobacteraceae</taxon>
        <taxon>Marinobacter</taxon>
    </lineage>
</organism>
<evidence type="ECO:0000313" key="3">
    <source>
        <dbReference type="Proteomes" id="UP000007077"/>
    </source>
</evidence>
<dbReference type="EMBL" id="CP001978">
    <property type="protein sequence ID" value="ADP95835.1"/>
    <property type="molecule type" value="Genomic_DNA"/>
</dbReference>
<reference evidence="2 3" key="1">
    <citation type="journal article" date="2010" name="Stand. Genomic Sci.">
        <title>Complete genome sequence of Marinobacter adhaerens type strain (HP15), a diatom-interacting marine microorganism.</title>
        <authorList>
            <person name="Gardes A."/>
            <person name="Kaeppel E."/>
            <person name="Shehzad A."/>
            <person name="Seebah S."/>
            <person name="Teeling H."/>
            <person name="Yarza P."/>
            <person name="Glockner F.O."/>
            <person name="Grossart H.P."/>
            <person name="Ullrich M.S."/>
        </authorList>
    </citation>
    <scope>NUCLEOTIDE SEQUENCE [LARGE SCALE GENOMIC DNA]</scope>
    <source>
        <strain evidence="3">DSM 23420 / HP15</strain>
    </source>
</reference>
<name>E4PID0_MARAH</name>
<dbReference type="Proteomes" id="UP000007077">
    <property type="component" value="Chromosome"/>
</dbReference>
<keyword evidence="1" id="KW-0472">Membrane</keyword>
<feature type="transmembrane region" description="Helical" evidence="1">
    <location>
        <begin position="6"/>
        <end position="24"/>
    </location>
</feature>
<dbReference type="KEGG" id="mad:HP15_71"/>
<evidence type="ECO:0000313" key="2">
    <source>
        <dbReference type="EMBL" id="ADP95835.1"/>
    </source>
</evidence>
<dbReference type="HOGENOM" id="CLU_3201760_0_0_6"/>
<proteinExistence type="predicted"/>
<gene>
    <name evidence="2" type="ordered locus">HP15_71</name>
</gene>
<keyword evidence="1" id="KW-1133">Transmembrane helix</keyword>
<evidence type="ECO:0000256" key="1">
    <source>
        <dbReference type="SAM" id="Phobius"/>
    </source>
</evidence>
<protein>
    <submittedName>
        <fullName evidence="2">Uncharacterized protein</fullName>
    </submittedName>
</protein>
<sequence length="45" mass="4897">MFLGLIGFGGFVVTLTLLGLAGYWKADQLEAWAKKHFSKGKDSHG</sequence>
<keyword evidence="1" id="KW-0812">Transmembrane</keyword>
<accession>E4PID0</accession>
<dbReference type="AlphaFoldDB" id="E4PID0"/>